<gene>
    <name evidence="3" type="primary">puuR</name>
    <name evidence="3" type="ORF">GHA_02648</name>
</gene>
<keyword evidence="1" id="KW-0238">DNA-binding</keyword>
<dbReference type="GO" id="GO:0003700">
    <property type="term" value="F:DNA-binding transcription factor activity"/>
    <property type="evidence" value="ECO:0007669"/>
    <property type="project" value="TreeGrafter"/>
</dbReference>
<dbReference type="InterPro" id="IPR014710">
    <property type="entry name" value="RmlC-like_jellyroll"/>
</dbReference>
<dbReference type="InterPro" id="IPR001387">
    <property type="entry name" value="Cro/C1-type_HTH"/>
</dbReference>
<dbReference type="CDD" id="cd02209">
    <property type="entry name" value="cupin_XRE_C"/>
    <property type="match status" value="1"/>
</dbReference>
<dbReference type="PROSITE" id="PS50943">
    <property type="entry name" value="HTH_CROC1"/>
    <property type="match status" value="1"/>
</dbReference>
<dbReference type="InterPro" id="IPR011051">
    <property type="entry name" value="RmlC_Cupin_sf"/>
</dbReference>
<dbReference type="SMART" id="SM00530">
    <property type="entry name" value="HTH_XRE"/>
    <property type="match status" value="1"/>
</dbReference>
<accession>A0AA35GK28</accession>
<name>A0AA35GK28_9BURK</name>
<protein>
    <submittedName>
        <fullName evidence="3">HTH-type transcriptional regulator PuuR</fullName>
    </submittedName>
</protein>
<evidence type="ECO:0000313" key="4">
    <source>
        <dbReference type="Proteomes" id="UP000834458"/>
    </source>
</evidence>
<evidence type="ECO:0000313" key="3">
    <source>
        <dbReference type="EMBL" id="CAB5699632.1"/>
    </source>
</evidence>
<dbReference type="EMBL" id="CAHPSC010000040">
    <property type="protein sequence ID" value="CAB5699632.1"/>
    <property type="molecule type" value="Genomic_DNA"/>
</dbReference>
<evidence type="ECO:0000259" key="2">
    <source>
        <dbReference type="PROSITE" id="PS50943"/>
    </source>
</evidence>
<evidence type="ECO:0000256" key="1">
    <source>
        <dbReference type="ARBA" id="ARBA00023125"/>
    </source>
</evidence>
<dbReference type="InterPro" id="IPR050807">
    <property type="entry name" value="TransReg_Diox_bact_type"/>
</dbReference>
<dbReference type="AlphaFoldDB" id="A0AA35GK28"/>
<dbReference type="GO" id="GO:0005829">
    <property type="term" value="C:cytosol"/>
    <property type="evidence" value="ECO:0007669"/>
    <property type="project" value="TreeGrafter"/>
</dbReference>
<dbReference type="PANTHER" id="PTHR46797">
    <property type="entry name" value="HTH-TYPE TRANSCRIPTIONAL REGULATOR"/>
    <property type="match status" value="1"/>
</dbReference>
<dbReference type="SUPFAM" id="SSF47413">
    <property type="entry name" value="lambda repressor-like DNA-binding domains"/>
    <property type="match status" value="1"/>
</dbReference>
<sequence length="192" mass="20998">MEFMSPHTSPEHLIPQRVREERMRRGLTLDQLATQAGVSRAMISKIERGESSPTAVLLSRIADAMGLSMSALMREPRSAPTAIQRVQEQQQWTDPATGYVRRLLSPPGDAAEVEIVAVELPPGQTVSFVASATLHSDDQILLLEGQLTLTSGATVYELQPGDCARVSTLEEQSFGNGGTTAARYLVIKRHFR</sequence>
<dbReference type="CDD" id="cd00093">
    <property type="entry name" value="HTH_XRE"/>
    <property type="match status" value="1"/>
</dbReference>
<proteinExistence type="predicted"/>
<feature type="domain" description="HTH cro/C1-type" evidence="2">
    <location>
        <begin position="18"/>
        <end position="72"/>
    </location>
</feature>
<dbReference type="Pfam" id="PF01381">
    <property type="entry name" value="HTH_3"/>
    <property type="match status" value="1"/>
</dbReference>
<comment type="caution">
    <text evidence="3">The sequence shown here is derived from an EMBL/GenBank/DDBJ whole genome shotgun (WGS) entry which is preliminary data.</text>
</comment>
<dbReference type="PANTHER" id="PTHR46797:SF10">
    <property type="entry name" value="BLR1115 PROTEIN"/>
    <property type="match status" value="1"/>
</dbReference>
<dbReference type="Gene3D" id="1.10.260.40">
    <property type="entry name" value="lambda repressor-like DNA-binding domains"/>
    <property type="match status" value="1"/>
</dbReference>
<dbReference type="SUPFAM" id="SSF51182">
    <property type="entry name" value="RmlC-like cupins"/>
    <property type="match status" value="1"/>
</dbReference>
<reference evidence="3" key="1">
    <citation type="submission" date="2020-05" db="EMBL/GenBank/DDBJ databases">
        <authorList>
            <person name="Delgado-Blas J."/>
        </authorList>
    </citation>
    <scope>NUCLEOTIDE SEQUENCE</scope>
    <source>
        <strain evidence="3">BB1454</strain>
    </source>
</reference>
<dbReference type="InterPro" id="IPR010982">
    <property type="entry name" value="Lambda_DNA-bd_dom_sf"/>
</dbReference>
<dbReference type="Proteomes" id="UP000834458">
    <property type="component" value="Unassembled WGS sequence"/>
</dbReference>
<organism evidence="3 4">
    <name type="scientific">Comamonas aquatica</name>
    <dbReference type="NCBI Taxonomy" id="225991"/>
    <lineage>
        <taxon>Bacteria</taxon>
        <taxon>Pseudomonadati</taxon>
        <taxon>Pseudomonadota</taxon>
        <taxon>Betaproteobacteria</taxon>
        <taxon>Burkholderiales</taxon>
        <taxon>Comamonadaceae</taxon>
        <taxon>Comamonas</taxon>
    </lineage>
</organism>
<dbReference type="Gene3D" id="2.60.120.10">
    <property type="entry name" value="Jelly Rolls"/>
    <property type="match status" value="1"/>
</dbReference>
<dbReference type="GO" id="GO:0003677">
    <property type="term" value="F:DNA binding"/>
    <property type="evidence" value="ECO:0007669"/>
    <property type="project" value="UniProtKB-KW"/>
</dbReference>